<evidence type="ECO:0000259" key="1">
    <source>
        <dbReference type="Pfam" id="PF00899"/>
    </source>
</evidence>
<keyword evidence="3" id="KW-1185">Reference proteome</keyword>
<evidence type="ECO:0000313" key="3">
    <source>
        <dbReference type="Proteomes" id="UP001595699"/>
    </source>
</evidence>
<keyword evidence="2" id="KW-0548">Nucleotidyltransferase</keyword>
<dbReference type="SUPFAM" id="SSF69572">
    <property type="entry name" value="Activating enzymes of the ubiquitin-like proteins"/>
    <property type="match status" value="1"/>
</dbReference>
<feature type="domain" description="THIF-type NAD/FAD binding fold" evidence="1">
    <location>
        <begin position="108"/>
        <end position="333"/>
    </location>
</feature>
<dbReference type="Pfam" id="PF00899">
    <property type="entry name" value="ThiF"/>
    <property type="match status" value="1"/>
</dbReference>
<protein>
    <submittedName>
        <fullName evidence="2">ThiF family adenylyltransferase</fullName>
    </submittedName>
</protein>
<evidence type="ECO:0000313" key="2">
    <source>
        <dbReference type="EMBL" id="MFC3763484.1"/>
    </source>
</evidence>
<gene>
    <name evidence="2" type="ORF">ACFOUW_21780</name>
</gene>
<comment type="caution">
    <text evidence="2">The sequence shown here is derived from an EMBL/GenBank/DDBJ whole genome shotgun (WGS) entry which is preliminary data.</text>
</comment>
<dbReference type="InterPro" id="IPR035985">
    <property type="entry name" value="Ubiquitin-activating_enz"/>
</dbReference>
<dbReference type="RefSeq" id="WP_205117836.1">
    <property type="nucleotide sequence ID" value="NZ_JAFBCM010000001.1"/>
</dbReference>
<dbReference type="EMBL" id="JBHRZH010000018">
    <property type="protein sequence ID" value="MFC3763484.1"/>
    <property type="molecule type" value="Genomic_DNA"/>
</dbReference>
<proteinExistence type="predicted"/>
<dbReference type="InterPro" id="IPR000594">
    <property type="entry name" value="ThiF_NAD_FAD-bd"/>
</dbReference>
<keyword evidence="2" id="KW-0808">Transferase</keyword>
<dbReference type="GO" id="GO:0016779">
    <property type="term" value="F:nucleotidyltransferase activity"/>
    <property type="evidence" value="ECO:0007669"/>
    <property type="project" value="UniProtKB-KW"/>
</dbReference>
<name>A0ABV7YGP9_9ACTN</name>
<dbReference type="Proteomes" id="UP001595699">
    <property type="component" value="Unassembled WGS sequence"/>
</dbReference>
<dbReference type="Gene3D" id="3.40.50.720">
    <property type="entry name" value="NAD(P)-binding Rossmann-like Domain"/>
    <property type="match status" value="1"/>
</dbReference>
<organism evidence="2 3">
    <name type="scientific">Tenggerimyces flavus</name>
    <dbReference type="NCBI Taxonomy" id="1708749"/>
    <lineage>
        <taxon>Bacteria</taxon>
        <taxon>Bacillati</taxon>
        <taxon>Actinomycetota</taxon>
        <taxon>Actinomycetes</taxon>
        <taxon>Propionibacteriales</taxon>
        <taxon>Nocardioidaceae</taxon>
        <taxon>Tenggerimyces</taxon>
    </lineage>
</organism>
<accession>A0ABV7YGP9</accession>
<sequence length="345" mass="36965">MRPLLKPGVHRVWRDHQTLQLGLDPDRAVVLAGVDQALADIVDRLTGAHTLDALAVYGETRGVDVRTTRTFVGMLAESGLLDDADHLPPHLSALPLRERERLRPDLAAADPNSLERRRQATVLVHGAGRVGATVATLLAAAGIGRVRSVDQAKATPADLAPAGLREEDVGHSRASGVSRTIRAVAPSTDTTNVQVGGHRPDLVVVAPDEEPDRQLAQVLVQHGIPHLYVRVWEARGVLGPLVLPGTASCLRCHDLHRADRDPAWPHLLAQILTARPAVRACDVTLATTTAGIAVLHVLAFLAGEPVPSRDATIELALPFATPRRRSWTPHPRCGCQWDHLASAAA</sequence>
<reference evidence="3" key="1">
    <citation type="journal article" date="2019" name="Int. J. Syst. Evol. Microbiol.">
        <title>The Global Catalogue of Microorganisms (GCM) 10K type strain sequencing project: providing services to taxonomists for standard genome sequencing and annotation.</title>
        <authorList>
            <consortium name="The Broad Institute Genomics Platform"/>
            <consortium name="The Broad Institute Genome Sequencing Center for Infectious Disease"/>
            <person name="Wu L."/>
            <person name="Ma J."/>
        </authorList>
    </citation>
    <scope>NUCLEOTIDE SEQUENCE [LARGE SCALE GENOMIC DNA]</scope>
    <source>
        <strain evidence="3">CGMCC 4.7241</strain>
    </source>
</reference>